<keyword evidence="1" id="KW-0175">Coiled coil</keyword>
<name>A0AAD5IG61_ACENE</name>
<evidence type="ECO:0000256" key="1">
    <source>
        <dbReference type="SAM" id="Coils"/>
    </source>
</evidence>
<reference evidence="2" key="2">
    <citation type="submission" date="2023-02" db="EMBL/GenBank/DDBJ databases">
        <authorList>
            <person name="Swenson N.G."/>
            <person name="Wegrzyn J.L."/>
            <person name="Mcevoy S.L."/>
        </authorList>
    </citation>
    <scope>NUCLEOTIDE SEQUENCE</scope>
    <source>
        <strain evidence="2">91603</strain>
        <tissue evidence="2">Leaf</tissue>
    </source>
</reference>
<organism evidence="2 3">
    <name type="scientific">Acer negundo</name>
    <name type="common">Box elder</name>
    <dbReference type="NCBI Taxonomy" id="4023"/>
    <lineage>
        <taxon>Eukaryota</taxon>
        <taxon>Viridiplantae</taxon>
        <taxon>Streptophyta</taxon>
        <taxon>Embryophyta</taxon>
        <taxon>Tracheophyta</taxon>
        <taxon>Spermatophyta</taxon>
        <taxon>Magnoliopsida</taxon>
        <taxon>eudicotyledons</taxon>
        <taxon>Gunneridae</taxon>
        <taxon>Pentapetalae</taxon>
        <taxon>rosids</taxon>
        <taxon>malvids</taxon>
        <taxon>Sapindales</taxon>
        <taxon>Sapindaceae</taxon>
        <taxon>Hippocastanoideae</taxon>
        <taxon>Acereae</taxon>
        <taxon>Acer</taxon>
    </lineage>
</organism>
<comment type="caution">
    <text evidence="2">The sequence shown here is derived from an EMBL/GenBank/DDBJ whole genome shotgun (WGS) entry which is preliminary data.</text>
</comment>
<dbReference type="AlphaFoldDB" id="A0AAD5IG61"/>
<accession>A0AAD5IG61</accession>
<sequence length="192" mass="21450">MRNQGAIVVPKATHLDVLMISFVNPDLSNPGPKKHKKIAKPTINLARKLTGFLQNQIPFPTRTCFAFETPSSSHDLVPNPFHILRFMSIVRTYIRERYWNDLQGSSYSDQVKTLKKSLSNSNAKTFEATKNAKLANLNNDQLEFNLANAELKATNAMQMAALAKKKAAELKAEAKLAKETLATAQHAILESW</sequence>
<proteinExistence type="predicted"/>
<feature type="coiled-coil region" evidence="1">
    <location>
        <begin position="132"/>
        <end position="187"/>
    </location>
</feature>
<protein>
    <submittedName>
        <fullName evidence="2">Uncharacterized protein</fullName>
    </submittedName>
</protein>
<evidence type="ECO:0000313" key="2">
    <source>
        <dbReference type="EMBL" id="KAI9160334.1"/>
    </source>
</evidence>
<keyword evidence="3" id="KW-1185">Reference proteome</keyword>
<evidence type="ECO:0000313" key="3">
    <source>
        <dbReference type="Proteomes" id="UP001064489"/>
    </source>
</evidence>
<reference evidence="2" key="1">
    <citation type="journal article" date="2022" name="Plant J.">
        <title>Strategies of tolerance reflected in two North American maple genomes.</title>
        <authorList>
            <person name="McEvoy S.L."/>
            <person name="Sezen U.U."/>
            <person name="Trouern-Trend A."/>
            <person name="McMahon S.M."/>
            <person name="Schaberg P.G."/>
            <person name="Yang J."/>
            <person name="Wegrzyn J.L."/>
            <person name="Swenson N.G."/>
        </authorList>
    </citation>
    <scope>NUCLEOTIDE SEQUENCE</scope>
    <source>
        <strain evidence="2">91603</strain>
    </source>
</reference>
<dbReference type="EMBL" id="JAJSOW010000106">
    <property type="protein sequence ID" value="KAI9160334.1"/>
    <property type="molecule type" value="Genomic_DNA"/>
</dbReference>
<dbReference type="Proteomes" id="UP001064489">
    <property type="component" value="Chromosome 2"/>
</dbReference>
<gene>
    <name evidence="2" type="ORF">LWI28_007178</name>
</gene>